<keyword evidence="5 7" id="KW-0418">Kinase</keyword>
<dbReference type="HAMAP" id="MF_00376">
    <property type="entry name" value="Dephospho_CoA_kinase"/>
    <property type="match status" value="1"/>
</dbReference>
<dbReference type="Proteomes" id="UP000765845">
    <property type="component" value="Unassembled WGS sequence"/>
</dbReference>
<dbReference type="PROSITE" id="PS51219">
    <property type="entry name" value="DPCK"/>
    <property type="match status" value="1"/>
</dbReference>
<keyword evidence="8" id="KW-1185">Reference proteome</keyword>
<dbReference type="NCBIfam" id="TIGR00152">
    <property type="entry name" value="dephospho-CoA kinase"/>
    <property type="match status" value="1"/>
</dbReference>
<dbReference type="RefSeq" id="WP_168451390.1">
    <property type="nucleotide sequence ID" value="NZ_JAAWWK010000006.1"/>
</dbReference>
<dbReference type="PANTHER" id="PTHR10695:SF46">
    <property type="entry name" value="BIFUNCTIONAL COENZYME A SYNTHASE-RELATED"/>
    <property type="match status" value="1"/>
</dbReference>
<dbReference type="InterPro" id="IPR001977">
    <property type="entry name" value="Depp_CoAkinase"/>
</dbReference>
<accession>A0ABX1GIT5</accession>
<dbReference type="Pfam" id="PF01121">
    <property type="entry name" value="CoaE"/>
    <property type="match status" value="1"/>
</dbReference>
<name>A0ABX1GIT5_9GAMM</name>
<evidence type="ECO:0000313" key="7">
    <source>
        <dbReference type="EMBL" id="NKI18870.1"/>
    </source>
</evidence>
<evidence type="ECO:0000256" key="2">
    <source>
        <dbReference type="ARBA" id="ARBA00022741"/>
    </source>
</evidence>
<protein>
    <recommendedName>
        <fullName evidence="5 6">Dephospho-CoA kinase</fullName>
        <ecNumber evidence="5 6">2.7.1.24</ecNumber>
    </recommendedName>
    <alternativeName>
        <fullName evidence="5">Dephosphocoenzyme A kinase</fullName>
    </alternativeName>
</protein>
<dbReference type="InterPro" id="IPR027417">
    <property type="entry name" value="P-loop_NTPase"/>
</dbReference>
<keyword evidence="5 7" id="KW-0808">Transferase</keyword>
<proteinExistence type="inferred from homology"/>
<keyword evidence="5" id="KW-0963">Cytoplasm</keyword>
<evidence type="ECO:0000256" key="3">
    <source>
        <dbReference type="ARBA" id="ARBA00022840"/>
    </source>
</evidence>
<dbReference type="GO" id="GO:0004140">
    <property type="term" value="F:dephospho-CoA kinase activity"/>
    <property type="evidence" value="ECO:0007669"/>
    <property type="project" value="UniProtKB-EC"/>
</dbReference>
<comment type="catalytic activity">
    <reaction evidence="5">
        <text>3'-dephospho-CoA + ATP = ADP + CoA + H(+)</text>
        <dbReference type="Rhea" id="RHEA:18245"/>
        <dbReference type="ChEBI" id="CHEBI:15378"/>
        <dbReference type="ChEBI" id="CHEBI:30616"/>
        <dbReference type="ChEBI" id="CHEBI:57287"/>
        <dbReference type="ChEBI" id="CHEBI:57328"/>
        <dbReference type="ChEBI" id="CHEBI:456216"/>
        <dbReference type="EC" id="2.7.1.24"/>
    </reaction>
</comment>
<evidence type="ECO:0000256" key="5">
    <source>
        <dbReference type="HAMAP-Rule" id="MF_00376"/>
    </source>
</evidence>
<dbReference type="CDD" id="cd02022">
    <property type="entry name" value="DPCK"/>
    <property type="match status" value="1"/>
</dbReference>
<comment type="function">
    <text evidence="5">Catalyzes the phosphorylation of the 3'-hydroxyl group of dephosphocoenzyme A to form coenzyme A.</text>
</comment>
<comment type="similarity">
    <text evidence="1 5">Belongs to the CoaE family.</text>
</comment>
<dbReference type="SUPFAM" id="SSF52540">
    <property type="entry name" value="P-loop containing nucleoside triphosphate hydrolases"/>
    <property type="match status" value="1"/>
</dbReference>
<evidence type="ECO:0000256" key="6">
    <source>
        <dbReference type="NCBIfam" id="TIGR00152"/>
    </source>
</evidence>
<reference evidence="7 8" key="1">
    <citation type="submission" date="2020-04" db="EMBL/GenBank/DDBJ databases">
        <authorList>
            <person name="Yoon J."/>
        </authorList>
    </citation>
    <scope>NUCLEOTIDE SEQUENCE [LARGE SCALE GENOMIC DNA]</scope>
    <source>
        <strain evidence="7 8">KMU-166</strain>
    </source>
</reference>
<organism evidence="7 8">
    <name type="scientific">Spongiibacter thalassae</name>
    <dbReference type="NCBI Taxonomy" id="2721624"/>
    <lineage>
        <taxon>Bacteria</taxon>
        <taxon>Pseudomonadati</taxon>
        <taxon>Pseudomonadota</taxon>
        <taxon>Gammaproteobacteria</taxon>
        <taxon>Cellvibrionales</taxon>
        <taxon>Spongiibacteraceae</taxon>
        <taxon>Spongiibacter</taxon>
    </lineage>
</organism>
<feature type="binding site" evidence="5">
    <location>
        <begin position="13"/>
        <end position="18"/>
    </location>
    <ligand>
        <name>ATP</name>
        <dbReference type="ChEBI" id="CHEBI:30616"/>
    </ligand>
</feature>
<evidence type="ECO:0000256" key="1">
    <source>
        <dbReference type="ARBA" id="ARBA00009018"/>
    </source>
</evidence>
<sequence length="202" mass="22170">MTKLIIGLTGGIGSGKTAVSTLFSQKGIDVIDADIVAREVVEIGTPALSRIAEHFGPAILSADGSLDRAALRKTIFSDPAAKQWLEALLHPLIAEETRRQLAHVSSPYGLYVSPLLVEMGQQNYCQRLLIVDVSEDTQLQRTMNRDNNDRAQVERIMASQANRRQRREAADDIIDNSGDLASLAVQVDRLHAHYLTLAKELS</sequence>
<dbReference type="EMBL" id="JAAWWK010000006">
    <property type="protein sequence ID" value="NKI18870.1"/>
    <property type="molecule type" value="Genomic_DNA"/>
</dbReference>
<keyword evidence="4 5" id="KW-0173">Coenzyme A biosynthesis</keyword>
<comment type="caution">
    <text evidence="7">The sequence shown here is derived from an EMBL/GenBank/DDBJ whole genome shotgun (WGS) entry which is preliminary data.</text>
</comment>
<evidence type="ECO:0000256" key="4">
    <source>
        <dbReference type="ARBA" id="ARBA00022993"/>
    </source>
</evidence>
<dbReference type="PANTHER" id="PTHR10695">
    <property type="entry name" value="DEPHOSPHO-COA KINASE-RELATED"/>
    <property type="match status" value="1"/>
</dbReference>
<keyword evidence="3 5" id="KW-0067">ATP-binding</keyword>
<gene>
    <name evidence="5 7" type="primary">coaE</name>
    <name evidence="7" type="ORF">HCU74_15785</name>
</gene>
<dbReference type="EC" id="2.7.1.24" evidence="5 6"/>
<keyword evidence="2 5" id="KW-0547">Nucleotide-binding</keyword>
<evidence type="ECO:0000313" key="8">
    <source>
        <dbReference type="Proteomes" id="UP000765845"/>
    </source>
</evidence>
<comment type="subcellular location">
    <subcellularLocation>
        <location evidence="5">Cytoplasm</location>
    </subcellularLocation>
</comment>
<comment type="pathway">
    <text evidence="5">Cofactor biosynthesis; coenzyme A biosynthesis; CoA from (R)-pantothenate: step 5/5.</text>
</comment>
<dbReference type="Gene3D" id="3.40.50.300">
    <property type="entry name" value="P-loop containing nucleotide triphosphate hydrolases"/>
    <property type="match status" value="1"/>
</dbReference>